<name>A0A1H2G7L6_9PSED</name>
<evidence type="ECO:0000313" key="1">
    <source>
        <dbReference type="EMBL" id="SDU15451.1"/>
    </source>
</evidence>
<dbReference type="Proteomes" id="UP000243232">
    <property type="component" value="Chromosome I"/>
</dbReference>
<proteinExistence type="predicted"/>
<sequence length="102" mass="10819">MEVTVKIFENRMVLTANGNTVDVAPSKPFTSTRLLVGTFMPAVECLKEGLAKVGATGFLKGKPKLLVLPQAMTEGGLSEIEERCLLEVGLSAGAGKVEIRIT</sequence>
<gene>
    <name evidence="1" type="ORF">SAMN05216296_2092</name>
</gene>
<reference evidence="2" key="1">
    <citation type="submission" date="2016-10" db="EMBL/GenBank/DDBJ databases">
        <authorList>
            <person name="Varghese N."/>
            <person name="Submissions S."/>
        </authorList>
    </citation>
    <scope>NUCLEOTIDE SEQUENCE [LARGE SCALE GENOMIC DNA]</scope>
    <source>
        <strain evidence="2">DSM 17875</strain>
    </source>
</reference>
<protein>
    <submittedName>
        <fullName evidence="1">Uncharacterized protein</fullName>
    </submittedName>
</protein>
<evidence type="ECO:0000313" key="2">
    <source>
        <dbReference type="Proteomes" id="UP000243232"/>
    </source>
</evidence>
<organism evidence="1 2">
    <name type="scientific">Pseudomonas pohangensis</name>
    <dbReference type="NCBI Taxonomy" id="364197"/>
    <lineage>
        <taxon>Bacteria</taxon>
        <taxon>Pseudomonadati</taxon>
        <taxon>Pseudomonadota</taxon>
        <taxon>Gammaproteobacteria</taxon>
        <taxon>Pseudomonadales</taxon>
        <taxon>Pseudomonadaceae</taxon>
        <taxon>Pseudomonas</taxon>
    </lineage>
</organism>
<keyword evidence="2" id="KW-1185">Reference proteome</keyword>
<dbReference type="STRING" id="364197.SAMN05216296_2092"/>
<dbReference type="EMBL" id="LT629785">
    <property type="protein sequence ID" value="SDU15451.1"/>
    <property type="molecule type" value="Genomic_DNA"/>
</dbReference>
<dbReference type="OrthoDB" id="8612466at2"/>
<dbReference type="AlphaFoldDB" id="A0A1H2G7L6"/>
<accession>A0A1H2G7L6</accession>